<dbReference type="RefSeq" id="WP_119765353.1">
    <property type="nucleotide sequence ID" value="NZ_QYUM01000004.1"/>
</dbReference>
<evidence type="ECO:0008006" key="3">
    <source>
        <dbReference type="Google" id="ProtNLM"/>
    </source>
</evidence>
<proteinExistence type="predicted"/>
<organism evidence="1 2">
    <name type="scientific">Sphingomonas cavernae</name>
    <dbReference type="NCBI Taxonomy" id="2320861"/>
    <lineage>
        <taxon>Bacteria</taxon>
        <taxon>Pseudomonadati</taxon>
        <taxon>Pseudomonadota</taxon>
        <taxon>Alphaproteobacteria</taxon>
        <taxon>Sphingomonadales</taxon>
        <taxon>Sphingomonadaceae</taxon>
        <taxon>Sphingomonas</taxon>
    </lineage>
</organism>
<protein>
    <recommendedName>
        <fullName evidence="3">DUF4287 domain-containing protein</fullName>
    </recommendedName>
</protein>
<name>A0A418W7Q0_9SPHN</name>
<keyword evidence="2" id="KW-1185">Reference proteome</keyword>
<accession>A0A418W7Q0</accession>
<reference evidence="1 2" key="1">
    <citation type="submission" date="2018-09" db="EMBL/GenBank/DDBJ databases">
        <authorList>
            <person name="Zhu H."/>
        </authorList>
    </citation>
    <scope>NUCLEOTIDE SEQUENCE [LARGE SCALE GENOMIC DNA]</scope>
    <source>
        <strain evidence="1 2">K2R01-6</strain>
    </source>
</reference>
<sequence length="180" mass="19357">MAQAQYSDEAIAAATGRTWPEWRQLLDGIDAAKLSHKDIAAKLHSEHGVPGWWSQMLTVEYERAIGRRVIGQTCTGDFSAAATRTLPGDKDAAIAAWRAAVAGMDTFDGVPFAGPPRESSTEKWRYWRVDLADGTKVTAMGSDKAPGKAGLAVNHDKLADADAVARWKGYWGPFLKGVGG</sequence>
<dbReference type="AlphaFoldDB" id="A0A418W7Q0"/>
<dbReference type="EMBL" id="QYUM01000004">
    <property type="protein sequence ID" value="RJF86028.1"/>
    <property type="molecule type" value="Genomic_DNA"/>
</dbReference>
<evidence type="ECO:0000313" key="1">
    <source>
        <dbReference type="EMBL" id="RJF86028.1"/>
    </source>
</evidence>
<comment type="caution">
    <text evidence="1">The sequence shown here is derived from an EMBL/GenBank/DDBJ whole genome shotgun (WGS) entry which is preliminary data.</text>
</comment>
<evidence type="ECO:0000313" key="2">
    <source>
        <dbReference type="Proteomes" id="UP000286100"/>
    </source>
</evidence>
<dbReference type="Proteomes" id="UP000286100">
    <property type="component" value="Unassembled WGS sequence"/>
</dbReference>
<gene>
    <name evidence="1" type="ORF">D3876_19550</name>
</gene>
<dbReference type="OrthoDB" id="3837807at2"/>